<name>A0ABN7PB00_TIMPD</name>
<feature type="non-terminal residue" evidence="5">
    <location>
        <position position="1"/>
    </location>
</feature>
<dbReference type="Pfam" id="PF15780">
    <property type="entry name" value="ASH"/>
    <property type="match status" value="1"/>
</dbReference>
<dbReference type="EMBL" id="CAJPIN010021182">
    <property type="protein sequence ID" value="CAG2062602.1"/>
    <property type="molecule type" value="Genomic_DNA"/>
</dbReference>
<keyword evidence="2" id="KW-0963">Cytoplasm</keyword>
<dbReference type="InterPro" id="IPR031549">
    <property type="entry name" value="ASH"/>
</dbReference>
<sequence>KDGLKHYNYQCNTVSFTKNFIKKGHGAHKLYLAGLEDKRIEPEWKKQEQEDKEKIRTKQSEEFQVRFSKLPPAERGLVLAPDNFTLQPLQEASVVITWCPTVAGSWREVVTVCAGRRLKLDIVLILIADVPSKKGTKRFSSLREKNEVSSKISKQDARPKEKRTKASRTKFSSNIPNKHRQDFWKPWQTVDTFEPINATKLPPSGSLTPIRRQTYDVNSRLNEINLSFRDDDKENQVSPFNLTERHSHQIISPELNNTFVRSHNSPDISLCLNDVDRVFSGITLVPKDNIGSPKDKYYSQWSTNIPSPPLRRETYSIIQDCEPLLRKFDDVQLSVKRQTVHRGRRVETITSAKLIGTPASRSSGSDKFNDSLEIDKNENTFLSPATDAWQKWHSRVESINSIFETKSTPDNQSFSVLSPLNNASNFTNQSDFINRLNKIRICSNSSDDKNSEPDPLPTSEATWNDDKFTYNIPNHLFREFYNQASSPMYNEGGEPHISLETLSPKSLVSQHGSGFGNLLQTAQSVMEANLWHRQTRDVLPDIQENSMGVFPLEQETKEAYKVDQVPAKASAVSAIKVEPVLLEFSPPHHDATSLKIHGTSSPKEKFTKKQRHSRKSIAKGNVK</sequence>
<evidence type="ECO:0000256" key="2">
    <source>
        <dbReference type="ARBA" id="ARBA00022490"/>
    </source>
</evidence>
<protein>
    <recommendedName>
        <fullName evidence="4">Abnormal spindle-like microcephaly-associated protein ASH domain-containing protein</fullName>
    </recommendedName>
</protein>
<comment type="subcellular location">
    <subcellularLocation>
        <location evidence="1">Cytoplasm</location>
    </subcellularLocation>
</comment>
<evidence type="ECO:0000256" key="3">
    <source>
        <dbReference type="SAM" id="MobiDB-lite"/>
    </source>
</evidence>
<evidence type="ECO:0000313" key="6">
    <source>
        <dbReference type="Proteomes" id="UP001153148"/>
    </source>
</evidence>
<organism evidence="5 6">
    <name type="scientific">Timema podura</name>
    <name type="common">Walking stick</name>
    <dbReference type="NCBI Taxonomy" id="61482"/>
    <lineage>
        <taxon>Eukaryota</taxon>
        <taxon>Metazoa</taxon>
        <taxon>Ecdysozoa</taxon>
        <taxon>Arthropoda</taxon>
        <taxon>Hexapoda</taxon>
        <taxon>Insecta</taxon>
        <taxon>Pterygota</taxon>
        <taxon>Neoptera</taxon>
        <taxon>Polyneoptera</taxon>
        <taxon>Phasmatodea</taxon>
        <taxon>Timematodea</taxon>
        <taxon>Timematoidea</taxon>
        <taxon>Timematidae</taxon>
        <taxon>Timema</taxon>
    </lineage>
</organism>
<feature type="region of interest" description="Disordered" evidence="3">
    <location>
        <begin position="138"/>
        <end position="172"/>
    </location>
</feature>
<comment type="caution">
    <text evidence="5">The sequence shown here is derived from an EMBL/GenBank/DDBJ whole genome shotgun (WGS) entry which is preliminary data.</text>
</comment>
<reference evidence="5" key="1">
    <citation type="submission" date="2021-03" db="EMBL/GenBank/DDBJ databases">
        <authorList>
            <person name="Tran Van P."/>
        </authorList>
    </citation>
    <scope>NUCLEOTIDE SEQUENCE</scope>
</reference>
<evidence type="ECO:0000259" key="4">
    <source>
        <dbReference type="Pfam" id="PF15780"/>
    </source>
</evidence>
<evidence type="ECO:0000313" key="5">
    <source>
        <dbReference type="EMBL" id="CAG2062602.1"/>
    </source>
</evidence>
<accession>A0ABN7PB00</accession>
<feature type="compositionally biased region" description="Basic and acidic residues" evidence="3">
    <location>
        <begin position="141"/>
        <end position="159"/>
    </location>
</feature>
<gene>
    <name evidence="5" type="ORF">TPAB3V08_LOCUS9552</name>
</gene>
<feature type="compositionally biased region" description="Basic residues" evidence="3">
    <location>
        <begin position="608"/>
        <end position="623"/>
    </location>
</feature>
<feature type="region of interest" description="Disordered" evidence="3">
    <location>
        <begin position="586"/>
        <end position="623"/>
    </location>
</feature>
<proteinExistence type="predicted"/>
<dbReference type="Proteomes" id="UP001153148">
    <property type="component" value="Unassembled WGS sequence"/>
</dbReference>
<keyword evidence="6" id="KW-1185">Reference proteome</keyword>
<feature type="domain" description="Abnormal spindle-like microcephaly-associated protein ASH" evidence="4">
    <location>
        <begin position="54"/>
        <end position="121"/>
    </location>
</feature>
<evidence type="ECO:0000256" key="1">
    <source>
        <dbReference type="ARBA" id="ARBA00004496"/>
    </source>
</evidence>